<dbReference type="Proteomes" id="UP000198615">
    <property type="component" value="Unassembled WGS sequence"/>
</dbReference>
<evidence type="ECO:0000259" key="4">
    <source>
        <dbReference type="SMART" id="SM00822"/>
    </source>
</evidence>
<sequence length="253" mass="25393">MDLKGKGALVTGGGSGLGAATARALAVRGAKVALLDVNLDAAKALADEIGGLALSCDVADAASAEAAVAQAGEAHGAPLVLVNCAGIAPAKRIVGRDGPMDLADFKKVIDVNLVGSFNLIRLAGAAMAGNEPDGDGQRGVIVSTASVAAFEGQIGQSAYAASKGGVHSLTLVAAREFARTGIRVCAIAPGIFGTPMVLGMPQEVQDSLAAQIPFPSRLGKPEEFARLVESIVDNPMLNGETIRLDGAIRMGAK</sequence>
<keyword evidence="2" id="KW-0560">Oxidoreductase</keyword>
<dbReference type="PANTHER" id="PTHR43658:SF8">
    <property type="entry name" value="17-BETA-HYDROXYSTEROID DEHYDROGENASE 14-RELATED"/>
    <property type="match status" value="1"/>
</dbReference>
<dbReference type="RefSeq" id="WP_093148413.1">
    <property type="nucleotide sequence ID" value="NZ_FNBW01000002.1"/>
</dbReference>
<evidence type="ECO:0000313" key="6">
    <source>
        <dbReference type="Proteomes" id="UP000198615"/>
    </source>
</evidence>
<protein>
    <submittedName>
        <fullName evidence="5">NAD(P)-dependent dehydrogenase, short-chain alcohol dehydrogenase family</fullName>
    </submittedName>
</protein>
<dbReference type="InterPro" id="IPR057326">
    <property type="entry name" value="KR_dom"/>
</dbReference>
<evidence type="ECO:0000256" key="2">
    <source>
        <dbReference type="ARBA" id="ARBA00023002"/>
    </source>
</evidence>
<proteinExistence type="inferred from homology"/>
<feature type="domain" description="Ketoreductase" evidence="4">
    <location>
        <begin position="6"/>
        <end position="190"/>
    </location>
</feature>
<evidence type="ECO:0000256" key="3">
    <source>
        <dbReference type="RuleBase" id="RU000363"/>
    </source>
</evidence>
<dbReference type="PRINTS" id="PR00081">
    <property type="entry name" value="GDHRDH"/>
</dbReference>
<dbReference type="EMBL" id="FNBW01000002">
    <property type="protein sequence ID" value="SDF27778.1"/>
    <property type="molecule type" value="Genomic_DNA"/>
</dbReference>
<dbReference type="InterPro" id="IPR020904">
    <property type="entry name" value="Sc_DH/Rdtase_CS"/>
</dbReference>
<dbReference type="PANTHER" id="PTHR43658">
    <property type="entry name" value="SHORT-CHAIN DEHYDROGENASE/REDUCTASE"/>
    <property type="match status" value="1"/>
</dbReference>
<dbReference type="Pfam" id="PF00106">
    <property type="entry name" value="adh_short"/>
    <property type="match status" value="1"/>
</dbReference>
<dbReference type="OrthoDB" id="9795647at2"/>
<comment type="similarity">
    <text evidence="1 3">Belongs to the short-chain dehydrogenases/reductases (SDR) family.</text>
</comment>
<dbReference type="PRINTS" id="PR00080">
    <property type="entry name" value="SDRFAMILY"/>
</dbReference>
<dbReference type="PROSITE" id="PS00061">
    <property type="entry name" value="ADH_SHORT"/>
    <property type="match status" value="1"/>
</dbReference>
<dbReference type="InterPro" id="IPR036291">
    <property type="entry name" value="NAD(P)-bd_dom_sf"/>
</dbReference>
<dbReference type="FunFam" id="3.40.50.720:FF:000173">
    <property type="entry name" value="3-oxoacyl-[acyl-carrier protein] reductase"/>
    <property type="match status" value="1"/>
</dbReference>
<dbReference type="SMART" id="SM00822">
    <property type="entry name" value="PKS_KR"/>
    <property type="match status" value="1"/>
</dbReference>
<accession>A0A8G2BF06</accession>
<dbReference type="InterPro" id="IPR002347">
    <property type="entry name" value="SDR_fam"/>
</dbReference>
<evidence type="ECO:0000256" key="1">
    <source>
        <dbReference type="ARBA" id="ARBA00006484"/>
    </source>
</evidence>
<dbReference type="SUPFAM" id="SSF51735">
    <property type="entry name" value="NAD(P)-binding Rossmann-fold domains"/>
    <property type="match status" value="1"/>
</dbReference>
<keyword evidence="6" id="KW-1185">Reference proteome</keyword>
<evidence type="ECO:0000313" key="5">
    <source>
        <dbReference type="EMBL" id="SDF27778.1"/>
    </source>
</evidence>
<name>A0A8G2BF06_9PROT</name>
<dbReference type="AlphaFoldDB" id="A0A8G2BF06"/>
<dbReference type="GO" id="GO:0016491">
    <property type="term" value="F:oxidoreductase activity"/>
    <property type="evidence" value="ECO:0007669"/>
    <property type="project" value="UniProtKB-KW"/>
</dbReference>
<gene>
    <name evidence="5" type="ORF">SAMN05660686_00866</name>
</gene>
<dbReference type="Gene3D" id="3.40.50.720">
    <property type="entry name" value="NAD(P)-binding Rossmann-like Domain"/>
    <property type="match status" value="1"/>
</dbReference>
<reference evidence="5 6" key="1">
    <citation type="submission" date="2016-10" db="EMBL/GenBank/DDBJ databases">
        <authorList>
            <person name="Varghese N."/>
            <person name="Submissions S."/>
        </authorList>
    </citation>
    <scope>NUCLEOTIDE SEQUENCE [LARGE SCALE GENOMIC DNA]</scope>
    <source>
        <strain evidence="5 6">DSM 18839</strain>
    </source>
</reference>
<comment type="caution">
    <text evidence="5">The sequence shown here is derived from an EMBL/GenBank/DDBJ whole genome shotgun (WGS) entry which is preliminary data.</text>
</comment>
<organism evidence="5 6">
    <name type="scientific">Thalassobaculum litoreum DSM 18839</name>
    <dbReference type="NCBI Taxonomy" id="1123362"/>
    <lineage>
        <taxon>Bacteria</taxon>
        <taxon>Pseudomonadati</taxon>
        <taxon>Pseudomonadota</taxon>
        <taxon>Alphaproteobacteria</taxon>
        <taxon>Rhodospirillales</taxon>
        <taxon>Thalassobaculaceae</taxon>
        <taxon>Thalassobaculum</taxon>
    </lineage>
</organism>